<dbReference type="PANTHER" id="PTHR11893:SF36">
    <property type="entry name" value="INNEXIN-5"/>
    <property type="match status" value="1"/>
</dbReference>
<keyword evidence="2 9" id="KW-0813">Transport</keyword>
<evidence type="ECO:0000313" key="11">
    <source>
        <dbReference type="EMBL" id="VDL30356.1"/>
    </source>
</evidence>
<dbReference type="GO" id="GO:0005243">
    <property type="term" value="F:gap junction channel activity"/>
    <property type="evidence" value="ECO:0007669"/>
    <property type="project" value="TreeGrafter"/>
</dbReference>
<dbReference type="GO" id="GO:0034220">
    <property type="term" value="P:monoatomic ion transmembrane transport"/>
    <property type="evidence" value="ECO:0007669"/>
    <property type="project" value="UniProtKB-KW"/>
</dbReference>
<keyword evidence="6 9" id="KW-0406">Ion transport</keyword>
<evidence type="ECO:0000256" key="2">
    <source>
        <dbReference type="ARBA" id="ARBA00022448"/>
    </source>
</evidence>
<evidence type="ECO:0000313" key="13">
    <source>
        <dbReference type="WBParaSite" id="HDID_0000331101-mRNA-1"/>
    </source>
</evidence>
<dbReference type="OrthoDB" id="5867527at2759"/>
<accession>A0A158QDM4</accession>
<organism evidence="13">
    <name type="scientific">Hymenolepis diminuta</name>
    <name type="common">Rat tapeworm</name>
    <dbReference type="NCBI Taxonomy" id="6216"/>
    <lineage>
        <taxon>Eukaryota</taxon>
        <taxon>Metazoa</taxon>
        <taxon>Spiralia</taxon>
        <taxon>Lophotrochozoa</taxon>
        <taxon>Platyhelminthes</taxon>
        <taxon>Cestoda</taxon>
        <taxon>Eucestoda</taxon>
        <taxon>Cyclophyllidea</taxon>
        <taxon>Hymenolepididae</taxon>
        <taxon>Hymenolepis</taxon>
    </lineage>
</organism>
<comment type="subcellular location">
    <subcellularLocation>
        <location evidence="1 9">Cell membrane</location>
        <topology evidence="1 9">Multi-pass membrane protein</topology>
    </subcellularLocation>
</comment>
<keyword evidence="5 9" id="KW-1133">Transmembrane helix</keyword>
<evidence type="ECO:0000256" key="3">
    <source>
        <dbReference type="ARBA" id="ARBA00022475"/>
    </source>
</evidence>
<dbReference type="GO" id="GO:0005886">
    <property type="term" value="C:plasma membrane"/>
    <property type="evidence" value="ECO:0007669"/>
    <property type="project" value="UniProtKB-SubCell"/>
</dbReference>
<reference evidence="13" key="1">
    <citation type="submission" date="2016-04" db="UniProtKB">
        <authorList>
            <consortium name="WormBaseParasite"/>
        </authorList>
    </citation>
    <scope>IDENTIFICATION</scope>
</reference>
<feature type="transmembrane region" description="Helical" evidence="9">
    <location>
        <begin position="293"/>
        <end position="313"/>
    </location>
</feature>
<feature type="transmembrane region" description="Helical" evidence="9">
    <location>
        <begin position="559"/>
        <end position="579"/>
    </location>
</feature>
<feature type="transmembrane region" description="Helical" evidence="9">
    <location>
        <begin position="816"/>
        <end position="836"/>
    </location>
</feature>
<evidence type="ECO:0000256" key="8">
    <source>
        <dbReference type="ARBA" id="ARBA00023303"/>
    </source>
</evidence>
<proteinExistence type="inferred from homology"/>
<evidence type="ECO:0000256" key="4">
    <source>
        <dbReference type="ARBA" id="ARBA00022692"/>
    </source>
</evidence>
<comment type="caution">
    <text evidence="9">Lacks conserved residue(s) required for the propagation of feature annotation.</text>
</comment>
<sequence length="974" mass="112110">MLVRSNGSHIRHNLGAQASRFRIMSKRRGNYIVITYLLIKILYLVNAVGQMFLMQHFLGFNTTTSPVFGLSVLRNMINGHDWQMTQIFPRVGFCHAELKILGVRANGVTAQCALPVNMLNEKLYIFLWWWILAAAVITSVYLFIWIFRMCLKRREVDYIVKYIQFAEDAPRYNIEDVDEFVCQFLRSDGMFLIRMVRLNAGDMVTAGVVNILWTRYLSRVNSPERDTLTNIRADNGWKTNLEKGGNTAVRNRVPDVDPMDELPYPQKLFMDYASKMQVATYVGVEDFADKFNFIFTVIVILVATSVVTVKQYILKPISCYISTEVGGKNLLNYVENYCWVQGTIPIANSSDVPENEEDWNRLESQKILYYQWVPFVLGLQCIMFLIPRIIWQIICYNQTGTDLYHLISLANQASHAKPDKKGDLVKNLAKSIEQLLYHNCKTQPSSSEEKVSLIHQVLKYRSTLAAPTYLLIKVLSLINSVAQLFLMHVFLGFKINSTPYGLAVVYDLIRGRDWQATLVFPRVAFCYTKLKSLGARDNAITAQCALPVNMLNERIYVFLWWWILAGALMTLCSFFFWFIHTFWRASPSRYIERRLVLALGMHDSIDLDEVRHFASKFIRHDGEFLLRMVGINAGEMMVGETVVQLWKWYLERHGLKQCEVGAFPPLPYPALSSECASVFDAPIEKIVNFTREIKTGKAAHLRRKIFKCCPIFYMGKRLGNRLFSIYLLIKLLYILNAVGQVYLLESFIGLNFLDGGVLGVTLTKNMIDGKNWQSTLNFPRVGFCVVPIRHLAGQVYVTAQCALPVNMLNERIYVFLWYWFLLGAVITIASVPLWFFRMAHRRTRTRFIKHYLRLDELSSRKDNLMVKKFCRQFLRHDGIFLLRMMAINAGSTICGQVVEELWVIYKTKYFNRDFNHGNGEESEESEASAADFPSLVGRNHATIQLEQITPKPSAPPPSSSSGYSEDFELKKMAI</sequence>
<keyword evidence="8 9" id="KW-0407">Ion channel</keyword>
<dbReference type="AlphaFoldDB" id="A0A158QDM4"/>
<dbReference type="STRING" id="6216.A0A158QDM4"/>
<gene>
    <name evidence="9" type="primary">inx</name>
    <name evidence="11" type="ORF">HDID_LOCUS3309</name>
</gene>
<feature type="transmembrane region" description="Helical" evidence="9">
    <location>
        <begin position="723"/>
        <end position="743"/>
    </location>
</feature>
<evidence type="ECO:0000256" key="7">
    <source>
        <dbReference type="ARBA" id="ARBA00023136"/>
    </source>
</evidence>
<feature type="transmembrane region" description="Helical" evidence="9">
    <location>
        <begin position="30"/>
        <end position="53"/>
    </location>
</feature>
<evidence type="ECO:0000256" key="9">
    <source>
        <dbReference type="RuleBase" id="RU010713"/>
    </source>
</evidence>
<dbReference type="PANTHER" id="PTHR11893">
    <property type="entry name" value="INNEXIN"/>
    <property type="match status" value="1"/>
</dbReference>
<evidence type="ECO:0000256" key="10">
    <source>
        <dbReference type="SAM" id="MobiDB-lite"/>
    </source>
</evidence>
<name>A0A158QDM4_HYMDI</name>
<evidence type="ECO:0000313" key="12">
    <source>
        <dbReference type="Proteomes" id="UP000274504"/>
    </source>
</evidence>
<reference evidence="11 12" key="2">
    <citation type="submission" date="2018-11" db="EMBL/GenBank/DDBJ databases">
        <authorList>
            <consortium name="Pathogen Informatics"/>
        </authorList>
    </citation>
    <scope>NUCLEOTIDE SEQUENCE [LARGE SCALE GENOMIC DNA]</scope>
</reference>
<dbReference type="PRINTS" id="PR01262">
    <property type="entry name" value="INNEXIN"/>
</dbReference>
<dbReference type="Proteomes" id="UP000274504">
    <property type="component" value="Unassembled WGS sequence"/>
</dbReference>
<keyword evidence="7 9" id="KW-0472">Membrane</keyword>
<feature type="transmembrane region" description="Helical" evidence="9">
    <location>
        <begin position="469"/>
        <end position="491"/>
    </location>
</feature>
<protein>
    <recommendedName>
        <fullName evidence="9">Innexin</fullName>
    </recommendedName>
</protein>
<dbReference type="GO" id="GO:0005921">
    <property type="term" value="C:gap junction"/>
    <property type="evidence" value="ECO:0007669"/>
    <property type="project" value="UniProtKB-UniRule"/>
</dbReference>
<dbReference type="EMBL" id="UYSG01000974">
    <property type="protein sequence ID" value="VDL30356.1"/>
    <property type="molecule type" value="Genomic_DNA"/>
</dbReference>
<feature type="region of interest" description="Disordered" evidence="10">
    <location>
        <begin position="945"/>
        <end position="974"/>
    </location>
</feature>
<feature type="transmembrane region" description="Helical" evidence="9">
    <location>
        <begin position="367"/>
        <end position="386"/>
    </location>
</feature>
<keyword evidence="3" id="KW-1003">Cell membrane</keyword>
<evidence type="ECO:0000256" key="6">
    <source>
        <dbReference type="ARBA" id="ARBA00023065"/>
    </source>
</evidence>
<evidence type="ECO:0000256" key="5">
    <source>
        <dbReference type="ARBA" id="ARBA00022989"/>
    </source>
</evidence>
<dbReference type="Pfam" id="PF00876">
    <property type="entry name" value="Innexin"/>
    <property type="match status" value="3"/>
</dbReference>
<comment type="function">
    <text evidence="9">Structural component of the gap junctions.</text>
</comment>
<comment type="similarity">
    <text evidence="9">Belongs to the pannexin family.</text>
</comment>
<keyword evidence="4 9" id="KW-0812">Transmembrane</keyword>
<evidence type="ECO:0000256" key="1">
    <source>
        <dbReference type="ARBA" id="ARBA00004651"/>
    </source>
</evidence>
<dbReference type="InterPro" id="IPR000990">
    <property type="entry name" value="Innexin"/>
</dbReference>
<feature type="transmembrane region" description="Helical" evidence="9">
    <location>
        <begin position="127"/>
        <end position="147"/>
    </location>
</feature>
<dbReference type="WBParaSite" id="HDID_0000331101-mRNA-1">
    <property type="protein sequence ID" value="HDID_0000331101-mRNA-1"/>
    <property type="gene ID" value="HDID_0000331101"/>
</dbReference>
<dbReference type="PROSITE" id="PS51013">
    <property type="entry name" value="PANNEXIN"/>
    <property type="match status" value="3"/>
</dbReference>